<dbReference type="STRING" id="1302685.SAMN05444408_10198"/>
<evidence type="ECO:0000313" key="1">
    <source>
        <dbReference type="EMBL" id="SHE36972.1"/>
    </source>
</evidence>
<keyword evidence="2" id="KW-1185">Reference proteome</keyword>
<dbReference type="Pfam" id="PF19777">
    <property type="entry name" value="DUF6263"/>
    <property type="match status" value="1"/>
</dbReference>
<dbReference type="OrthoDB" id="1240244at2"/>
<dbReference type="EMBL" id="FQVO01000001">
    <property type="protein sequence ID" value="SHE36972.1"/>
    <property type="molecule type" value="Genomic_DNA"/>
</dbReference>
<gene>
    <name evidence="1" type="ORF">SAMN05444408_10198</name>
</gene>
<dbReference type="PROSITE" id="PS51257">
    <property type="entry name" value="PROKAR_LIPOPROTEIN"/>
    <property type="match status" value="1"/>
</dbReference>
<name>A0A1M4SXQ1_9FLAO</name>
<evidence type="ECO:0000313" key="2">
    <source>
        <dbReference type="Proteomes" id="UP000184236"/>
    </source>
</evidence>
<sequence>MKNISILSASLLMVISCQKKELHKENLSLNLQKGFEQTLIYASSTDGNNNGGMNEATEVKFRVDSVDKSSNYYITGEIMRMTFNQKMFGEEIHFDSREASDNDDGMGEEIKPMINNPFTFKIDKFGNILEKQKFTKEAADESSLSTYNIIPFSFPRETVEEGFTWKVDTSNPLTKSIMPVTSSFTYKGTKDNKIEFAINSTIQGVEGMMKDTDIKGKYVFDSKTKALISAERNMPVQVGGGTATFTITPKIEGF</sequence>
<organism evidence="1 2">
    <name type="scientific">Chryseobacterium takakiae</name>
    <dbReference type="NCBI Taxonomy" id="1302685"/>
    <lineage>
        <taxon>Bacteria</taxon>
        <taxon>Pseudomonadati</taxon>
        <taxon>Bacteroidota</taxon>
        <taxon>Flavobacteriia</taxon>
        <taxon>Flavobacteriales</taxon>
        <taxon>Weeksellaceae</taxon>
        <taxon>Chryseobacterium group</taxon>
        <taxon>Chryseobacterium</taxon>
    </lineage>
</organism>
<dbReference type="Proteomes" id="UP000184236">
    <property type="component" value="Unassembled WGS sequence"/>
</dbReference>
<proteinExistence type="predicted"/>
<accession>A0A1M4SXQ1</accession>
<dbReference type="RefSeq" id="WP_072882568.1">
    <property type="nucleotide sequence ID" value="NZ_FQVO01000001.1"/>
</dbReference>
<reference evidence="2" key="1">
    <citation type="submission" date="2016-11" db="EMBL/GenBank/DDBJ databases">
        <authorList>
            <person name="Varghese N."/>
            <person name="Submissions S."/>
        </authorList>
    </citation>
    <scope>NUCLEOTIDE SEQUENCE [LARGE SCALE GENOMIC DNA]</scope>
    <source>
        <strain evidence="2">DSM 26898</strain>
    </source>
</reference>
<dbReference type="AlphaFoldDB" id="A0A1M4SXQ1"/>
<dbReference type="InterPro" id="IPR046230">
    <property type="entry name" value="DUF6263"/>
</dbReference>
<protein>
    <submittedName>
        <fullName evidence="1">Uncharacterized protein</fullName>
    </submittedName>
</protein>